<dbReference type="InterPro" id="IPR009246">
    <property type="entry name" value="EutC"/>
</dbReference>
<keyword evidence="3 5" id="KW-0170">Cobalt</keyword>
<organism evidence="7 8">
    <name type="scientific">Vibrio algarum</name>
    <dbReference type="NCBI Taxonomy" id="3020714"/>
    <lineage>
        <taxon>Bacteria</taxon>
        <taxon>Pseudomonadati</taxon>
        <taxon>Pseudomonadota</taxon>
        <taxon>Gammaproteobacteria</taxon>
        <taxon>Vibrionales</taxon>
        <taxon>Vibrionaceae</taxon>
        <taxon>Vibrio</taxon>
    </lineage>
</organism>
<dbReference type="Gene3D" id="1.10.30.40">
    <property type="entry name" value="Ethanolamine ammonia-lyase light chain (EutC), N-terminal domain"/>
    <property type="match status" value="1"/>
</dbReference>
<dbReference type="NCBIfam" id="NF003971">
    <property type="entry name" value="PRK05465.1"/>
    <property type="match status" value="1"/>
</dbReference>
<dbReference type="PANTHER" id="PTHR39330">
    <property type="entry name" value="ETHANOLAMINE AMMONIA-LYASE LIGHT CHAIN"/>
    <property type="match status" value="1"/>
</dbReference>
<comment type="subcellular location">
    <subcellularLocation>
        <location evidence="5">Bacterial microcompartment</location>
    </subcellularLocation>
</comment>
<evidence type="ECO:0000256" key="2">
    <source>
        <dbReference type="ARBA" id="ARBA00023239"/>
    </source>
</evidence>
<feature type="region of interest" description="Disordered" evidence="6">
    <location>
        <begin position="266"/>
        <end position="291"/>
    </location>
</feature>
<evidence type="ECO:0000313" key="7">
    <source>
        <dbReference type="EMBL" id="MDB1125674.1"/>
    </source>
</evidence>
<evidence type="ECO:0000313" key="8">
    <source>
        <dbReference type="Proteomes" id="UP001210678"/>
    </source>
</evidence>
<dbReference type="EC" id="4.3.1.7" evidence="5"/>
<dbReference type="RefSeq" id="WP_272139588.1">
    <property type="nucleotide sequence ID" value="NZ_JAQLOI010000003.1"/>
</dbReference>
<dbReference type="Gene3D" id="3.40.50.11240">
    <property type="entry name" value="Ethanolamine ammonia-lyase light chain (EutC)"/>
    <property type="match status" value="1"/>
</dbReference>
<dbReference type="GO" id="GO:0008851">
    <property type="term" value="F:ethanolamine ammonia-lyase activity"/>
    <property type="evidence" value="ECO:0007669"/>
    <property type="project" value="UniProtKB-EC"/>
</dbReference>
<dbReference type="InterPro" id="IPR042251">
    <property type="entry name" value="EutC_C"/>
</dbReference>
<gene>
    <name evidence="5 7" type="primary">eutC</name>
    <name evidence="7" type="ORF">PGX00_19225</name>
</gene>
<proteinExistence type="inferred from homology"/>
<comment type="function">
    <text evidence="5">Catalyzes the deamination of various vicinal amino-alcohols to oxo compounds. Allows this organism to utilize ethanolamine as the sole source of nitrogen and carbon in the presence of external vitamin B12.</text>
</comment>
<keyword evidence="1 5" id="KW-0846">Cobalamin</keyword>
<keyword evidence="4 5" id="KW-1283">Bacterial microcompartment</keyword>
<comment type="catalytic activity">
    <reaction evidence="5">
        <text>ethanolamine = acetaldehyde + NH4(+)</text>
        <dbReference type="Rhea" id="RHEA:15313"/>
        <dbReference type="ChEBI" id="CHEBI:15343"/>
        <dbReference type="ChEBI" id="CHEBI:28938"/>
        <dbReference type="ChEBI" id="CHEBI:57603"/>
        <dbReference type="EC" id="4.3.1.7"/>
    </reaction>
</comment>
<keyword evidence="2 5" id="KW-0456">Lyase</keyword>
<comment type="similarity">
    <text evidence="5">Belongs to the EutC family.</text>
</comment>
<feature type="compositionally biased region" description="Polar residues" evidence="6">
    <location>
        <begin position="278"/>
        <end position="291"/>
    </location>
</feature>
<sequence length="291" mass="32111">MSKLSEKNTSNSDRLIIKNPWQSLKQFTSARIGLGRVGNSIPTNELLAFQLDHARAIDAVHKALDVKALLEHLSTSQPLYNATPMNPIVLDSKARDRMEYLQRPDLGRQLSDASWQQLLEQRSEVDAKYDLAIVVADGLSSTAIQNHAVPLLDRLVEKLGTDPKNNWSLAPLTIVSQGRVAIGDDVGECLNAKITMILIGERPGLTSPDSMGIYMTWAPKRGAKESSRNCISNIRPEGLGYDEASNKAFYLLSESIRRQISGIKLKDRSSDNEDNDALESSTTTSHFLISP</sequence>
<dbReference type="PANTHER" id="PTHR39330:SF1">
    <property type="entry name" value="ETHANOLAMINE AMMONIA-LYASE SMALL SUBUNIT"/>
    <property type="match status" value="1"/>
</dbReference>
<evidence type="ECO:0000256" key="1">
    <source>
        <dbReference type="ARBA" id="ARBA00022628"/>
    </source>
</evidence>
<dbReference type="Pfam" id="PF05985">
    <property type="entry name" value="EutC"/>
    <property type="match status" value="1"/>
</dbReference>
<evidence type="ECO:0000256" key="3">
    <source>
        <dbReference type="ARBA" id="ARBA00023285"/>
    </source>
</evidence>
<feature type="binding site" evidence="5">
    <location>
        <position position="180"/>
    </location>
    <ligand>
        <name>adenosylcob(III)alamin</name>
        <dbReference type="ChEBI" id="CHEBI:18408"/>
    </ligand>
</feature>
<reference evidence="7 8" key="1">
    <citation type="submission" date="2023-01" db="EMBL/GenBank/DDBJ databases">
        <title>Vibrio sp. KJ40-1 sp.nov, isolated from marine algae.</title>
        <authorList>
            <person name="Butt M."/>
            <person name="Kim J.M.J."/>
            <person name="Jeon C.O.C."/>
        </authorList>
    </citation>
    <scope>NUCLEOTIDE SEQUENCE [LARGE SCALE GENOMIC DNA]</scope>
    <source>
        <strain evidence="7 8">KJ40-1</strain>
    </source>
</reference>
<feature type="binding site" evidence="5">
    <location>
        <position position="230"/>
    </location>
    <ligand>
        <name>adenosylcob(III)alamin</name>
        <dbReference type="ChEBI" id="CHEBI:18408"/>
    </ligand>
</feature>
<dbReference type="EMBL" id="JAQLOI010000003">
    <property type="protein sequence ID" value="MDB1125674.1"/>
    <property type="molecule type" value="Genomic_DNA"/>
</dbReference>
<comment type="pathway">
    <text evidence="5">Amine and polyamine degradation; ethanolamine degradation.</text>
</comment>
<dbReference type="Proteomes" id="UP001210678">
    <property type="component" value="Unassembled WGS sequence"/>
</dbReference>
<name>A0ABT4YVR7_9VIBR</name>
<accession>A0ABT4YVR7</accession>
<evidence type="ECO:0000256" key="6">
    <source>
        <dbReference type="SAM" id="MobiDB-lite"/>
    </source>
</evidence>
<protein>
    <recommendedName>
        <fullName evidence="5">Ethanolamine ammonia-lyase small subunit</fullName>
        <shortName evidence="5">EAL small subunit</shortName>
        <ecNumber evidence="5">4.3.1.7</ecNumber>
    </recommendedName>
</protein>
<evidence type="ECO:0000256" key="4">
    <source>
        <dbReference type="ARBA" id="ARBA00024446"/>
    </source>
</evidence>
<dbReference type="HAMAP" id="MF_00601">
    <property type="entry name" value="EutC"/>
    <property type="match status" value="1"/>
</dbReference>
<dbReference type="InterPro" id="IPR042255">
    <property type="entry name" value="EutC_N"/>
</dbReference>
<dbReference type="PIRSF" id="PIRSF018982">
    <property type="entry name" value="EutC"/>
    <property type="match status" value="1"/>
</dbReference>
<comment type="cofactor">
    <cofactor evidence="5">
        <name>adenosylcob(III)alamin</name>
        <dbReference type="ChEBI" id="CHEBI:18408"/>
    </cofactor>
    <text evidence="5">Binds between the large and small subunits.</text>
</comment>
<comment type="caution">
    <text evidence="7">The sequence shown here is derived from an EMBL/GenBank/DDBJ whole genome shotgun (WGS) entry which is preliminary data.</text>
</comment>
<comment type="subunit">
    <text evidence="5">The basic unit is a heterodimer which dimerizes to form tetramers. The heterotetramers trimerize; 6 large subunits form a core ring with 6 small subunits projecting outwards.</text>
</comment>
<evidence type="ECO:0000256" key="5">
    <source>
        <dbReference type="HAMAP-Rule" id="MF_00601"/>
    </source>
</evidence>
<keyword evidence="8" id="KW-1185">Reference proteome</keyword>
<feature type="binding site" evidence="5">
    <location>
        <position position="201"/>
    </location>
    <ligand>
        <name>adenosylcob(III)alamin</name>
        <dbReference type="ChEBI" id="CHEBI:18408"/>
    </ligand>
</feature>